<gene>
    <name evidence="2" type="ORF">QMA06_06870</name>
</gene>
<dbReference type="Proteomes" id="UP001231197">
    <property type="component" value="Unassembled WGS sequence"/>
</dbReference>
<evidence type="ECO:0000313" key="3">
    <source>
        <dbReference type="Proteomes" id="UP001231197"/>
    </source>
</evidence>
<protein>
    <submittedName>
        <fullName evidence="2">Polysaccharide pyruvyl transferase family protein</fullName>
    </submittedName>
</protein>
<name>A0ABT7ZTT6_9FLAO</name>
<keyword evidence="3" id="KW-1185">Reference proteome</keyword>
<proteinExistence type="predicted"/>
<dbReference type="RefSeq" id="WP_290206130.1">
    <property type="nucleotide sequence ID" value="NZ_JASDDK010000002.1"/>
</dbReference>
<dbReference type="PANTHER" id="PTHR36836">
    <property type="entry name" value="COLANIC ACID BIOSYNTHESIS PROTEIN WCAK"/>
    <property type="match status" value="1"/>
</dbReference>
<comment type="caution">
    <text evidence="2">The sequence shown here is derived from an EMBL/GenBank/DDBJ whole genome shotgun (WGS) entry which is preliminary data.</text>
</comment>
<evidence type="ECO:0000313" key="2">
    <source>
        <dbReference type="EMBL" id="MDN3492436.1"/>
    </source>
</evidence>
<dbReference type="InterPro" id="IPR007345">
    <property type="entry name" value="Polysacch_pyruvyl_Trfase"/>
</dbReference>
<sequence>MKILVIGQCTLHWGRMEFGNIGNYYIMEPFFRLLHKEFPNATISTTFQMSNRFCIDENIESLPMELYYSWENDLEKANHELTIAEKYLITGIPESTPYIDLVKEMDLVIDFSGDIWGDNADFLGKDRFLVGLIKDRVTQIYAKKTVMIAGSPGPFKNKEHIDFAKEVYKNFDLVTNREFISKGLLNNYGFDTSKTYSLACPAFRFEPASKEKLNGFRELDNILSHKRKSIGFLICGWNFTEGPFDKWPRPDSDYLVFAEAIEEFSKKNKDVDIYLMSHSNGFPLPPETFQLIHGRDYPIMKQLKSVLDKREKIHNVHLLNGVYDAWQTKSLLGQFDMVVSGRVHAAVGAMSQCVPTVVIDYGHEPKAHKLRGFAAVAGQESFVASPDKVNDLIAKIDEVWSNIEDVKNSLEINIPKVQSLSSKNFEMLKTLF</sequence>
<accession>A0ABT7ZTT6</accession>
<dbReference type="GO" id="GO:0016740">
    <property type="term" value="F:transferase activity"/>
    <property type="evidence" value="ECO:0007669"/>
    <property type="project" value="UniProtKB-KW"/>
</dbReference>
<dbReference type="EMBL" id="JASDDK010000002">
    <property type="protein sequence ID" value="MDN3492436.1"/>
    <property type="molecule type" value="Genomic_DNA"/>
</dbReference>
<keyword evidence="2" id="KW-0808">Transferase</keyword>
<evidence type="ECO:0000259" key="1">
    <source>
        <dbReference type="Pfam" id="PF04230"/>
    </source>
</evidence>
<dbReference type="PANTHER" id="PTHR36836:SF1">
    <property type="entry name" value="COLANIC ACID BIOSYNTHESIS PROTEIN WCAK"/>
    <property type="match status" value="1"/>
</dbReference>
<feature type="domain" description="Polysaccharide pyruvyl transferase" evidence="1">
    <location>
        <begin position="20"/>
        <end position="363"/>
    </location>
</feature>
<organism evidence="2 3">
    <name type="scientific">Winogradskyella bathintestinalis</name>
    <dbReference type="NCBI Taxonomy" id="3035208"/>
    <lineage>
        <taxon>Bacteria</taxon>
        <taxon>Pseudomonadati</taxon>
        <taxon>Bacteroidota</taxon>
        <taxon>Flavobacteriia</taxon>
        <taxon>Flavobacteriales</taxon>
        <taxon>Flavobacteriaceae</taxon>
        <taxon>Winogradskyella</taxon>
    </lineage>
</organism>
<dbReference type="Pfam" id="PF04230">
    <property type="entry name" value="PS_pyruv_trans"/>
    <property type="match status" value="1"/>
</dbReference>
<reference evidence="2 3" key="1">
    <citation type="journal article" date="2023" name="Int. J. Syst. Evol. Microbiol.">
        <title>Winogradskyella bathintestinalis sp. nov., isolated from the intestine of the deep-sea loosejaw dragonfish, Malacosteus niger.</title>
        <authorList>
            <person name="Uniacke-Lowe S."/>
            <person name="Johnson C.N."/>
            <person name="Stanton C."/>
            <person name="Hill C."/>
            <person name="Ross P."/>
        </authorList>
    </citation>
    <scope>NUCLEOTIDE SEQUENCE [LARGE SCALE GENOMIC DNA]</scope>
    <source>
        <strain evidence="2 3">APC 3343</strain>
    </source>
</reference>